<dbReference type="eggNOG" id="COG2242">
    <property type="taxonomic scope" value="Bacteria"/>
</dbReference>
<proteinExistence type="predicted"/>
<dbReference type="CDD" id="cd02440">
    <property type="entry name" value="AdoMet_MTases"/>
    <property type="match status" value="1"/>
</dbReference>
<dbReference type="GO" id="GO:0140956">
    <property type="term" value="F:histone H3K79 trimethyltransferase activity"/>
    <property type="evidence" value="ECO:0007669"/>
    <property type="project" value="UniProtKB-EC"/>
</dbReference>
<dbReference type="Pfam" id="PF08123">
    <property type="entry name" value="DOT1"/>
    <property type="match status" value="1"/>
</dbReference>
<reference evidence="7 8" key="1">
    <citation type="journal article" date="2013" name="Proc. Natl. Acad. Sci. U.S.A.">
        <title>Candidate phylum TM6 genome recovered from a hospital sink biofilm provides genomic insights into this uncultivated phylum.</title>
        <authorList>
            <person name="McLean J.S."/>
            <person name="Lombardo M.J."/>
            <person name="Badger J.H."/>
            <person name="Edlund A."/>
            <person name="Novotny M."/>
            <person name="Yee-Greenbaum J."/>
            <person name="Vyahhi N."/>
            <person name="Hall A.P."/>
            <person name="Yang Y."/>
            <person name="Dupont C.L."/>
            <person name="Ziegler M.G."/>
            <person name="Chitsaz H."/>
            <person name="Allen A.E."/>
            <person name="Yooseph S."/>
            <person name="Tesler G."/>
            <person name="Pevzner P.A."/>
            <person name="Friedman R.M."/>
            <person name="Nealson K.H."/>
            <person name="Venter J.C."/>
            <person name="Lasken R.S."/>
        </authorList>
    </citation>
    <scope>NUCLEOTIDE SEQUENCE [LARGE SCALE GENOMIC DNA]</scope>
    <source>
        <strain evidence="7 8">TM6SC1</strain>
    </source>
</reference>
<keyword evidence="8" id="KW-1185">Reference proteome</keyword>
<sequence>MNKYSICYAIALMTVFQLCRSIGSDQHAFIDELYKDISGFVIQTDEQNLIYKAGGDPTYGEIKTSSLAMLLKDLKLTSADVWYDLGCGVGKTCTQVICTSPAKKAVGIELSPTRVAHAQQIKKYLAHNKLLPAHKSLNFVKGNITKARMDDATVVFMCSTCFDDKLMNAIVKKLGTIKNKNLRVLTLRQLPENSQFKLVKIYNRVPMTWSEHTTVYLYEKI</sequence>
<dbReference type="PROSITE" id="PS51569">
    <property type="entry name" value="DOT1"/>
    <property type="match status" value="1"/>
</dbReference>
<name>A0A0D2GNA6_9BACT</name>
<evidence type="ECO:0000313" key="7">
    <source>
        <dbReference type="EMBL" id="KIX84874.1"/>
    </source>
</evidence>
<dbReference type="STRING" id="1306947.J120_05125"/>
<dbReference type="InterPro" id="IPR029063">
    <property type="entry name" value="SAM-dependent_MTases_sf"/>
</dbReference>
<dbReference type="AlphaFoldDB" id="A0A0D2GNA6"/>
<evidence type="ECO:0000256" key="3">
    <source>
        <dbReference type="ARBA" id="ARBA00022853"/>
    </source>
</evidence>
<dbReference type="PANTHER" id="PTHR21451">
    <property type="entry name" value="HISTONE H3 METHYLTRANSFERASE"/>
    <property type="match status" value="1"/>
</dbReference>
<evidence type="ECO:0000256" key="4">
    <source>
        <dbReference type="ARBA" id="ARBA00029821"/>
    </source>
</evidence>
<evidence type="ECO:0000256" key="5">
    <source>
        <dbReference type="ARBA" id="ARBA00047770"/>
    </source>
</evidence>
<dbReference type="Proteomes" id="UP000032214">
    <property type="component" value="Unassembled WGS sequence"/>
</dbReference>
<dbReference type="InterPro" id="IPR030445">
    <property type="entry name" value="H3-K79_meTrfase"/>
</dbReference>
<evidence type="ECO:0000313" key="8">
    <source>
        <dbReference type="Proteomes" id="UP000032214"/>
    </source>
</evidence>
<feature type="domain" description="DOT1" evidence="6">
    <location>
        <begin position="1"/>
        <end position="221"/>
    </location>
</feature>
<keyword evidence="3" id="KW-0156">Chromatin regulator</keyword>
<dbReference type="EMBL" id="ARQD01000007">
    <property type="protein sequence ID" value="KIX84874.1"/>
    <property type="molecule type" value="Genomic_DNA"/>
</dbReference>
<comment type="catalytic activity">
    <reaction evidence="5">
        <text>L-lysyl(79)-[histone H3] + 3 S-adenosyl-L-methionine = N(6),N(6),N(6)-trimethyl-L-lysyl(79)-[histone H3] + 3 S-adenosyl-L-homocysteine + 3 H(+)</text>
        <dbReference type="Rhea" id="RHEA:60328"/>
        <dbReference type="Rhea" id="RHEA-COMP:15549"/>
        <dbReference type="Rhea" id="RHEA-COMP:15552"/>
        <dbReference type="ChEBI" id="CHEBI:15378"/>
        <dbReference type="ChEBI" id="CHEBI:29969"/>
        <dbReference type="ChEBI" id="CHEBI:57856"/>
        <dbReference type="ChEBI" id="CHEBI:59789"/>
        <dbReference type="ChEBI" id="CHEBI:61961"/>
        <dbReference type="EC" id="2.1.1.360"/>
    </reaction>
</comment>
<dbReference type="Gene3D" id="3.40.50.150">
    <property type="entry name" value="Vaccinia Virus protein VP39"/>
    <property type="match status" value="1"/>
</dbReference>
<evidence type="ECO:0000256" key="2">
    <source>
        <dbReference type="ARBA" id="ARBA00020987"/>
    </source>
</evidence>
<organism evidence="7 8">
    <name type="scientific">candidate division TM6 bacterium JCVI TM6SC1</name>
    <dbReference type="NCBI Taxonomy" id="1306947"/>
    <lineage>
        <taxon>Bacteria</taxon>
        <taxon>Candidatus Babelota</taxon>
        <taxon>Vermiphilus</taxon>
    </lineage>
</organism>
<accession>A0A0D2GNA6</accession>
<gene>
    <name evidence="7" type="ORF">J120_05125</name>
</gene>
<dbReference type="PANTHER" id="PTHR21451:SF19">
    <property type="entry name" value="ACTIVATED IN BLOCKED UNFOLDED PROTEIN RESPONSE"/>
    <property type="match status" value="1"/>
</dbReference>
<comment type="caution">
    <text evidence="7">The sequence shown here is derived from an EMBL/GenBank/DDBJ whole genome shotgun (WGS) entry which is preliminary data.</text>
</comment>
<dbReference type="SUPFAM" id="SSF53335">
    <property type="entry name" value="S-adenosyl-L-methionine-dependent methyltransferases"/>
    <property type="match status" value="1"/>
</dbReference>
<evidence type="ECO:0000259" key="6">
    <source>
        <dbReference type="PROSITE" id="PS51569"/>
    </source>
</evidence>
<evidence type="ECO:0000256" key="1">
    <source>
        <dbReference type="ARBA" id="ARBA00012190"/>
    </source>
</evidence>
<dbReference type="InterPro" id="IPR025789">
    <property type="entry name" value="DOT1_dom"/>
</dbReference>
<protein>
    <recommendedName>
        <fullName evidence="2">Histone-lysine N-methyltransferase, H3 lysine-79 specific</fullName>
        <ecNumber evidence="1">2.1.1.360</ecNumber>
    </recommendedName>
    <alternativeName>
        <fullName evidence="4">Histone H3-K79 methyltransferase</fullName>
    </alternativeName>
</protein>
<dbReference type="GO" id="GO:0051726">
    <property type="term" value="P:regulation of cell cycle"/>
    <property type="evidence" value="ECO:0007669"/>
    <property type="project" value="InterPro"/>
</dbReference>
<dbReference type="EC" id="2.1.1.360" evidence="1"/>